<keyword evidence="3" id="KW-1185">Reference proteome</keyword>
<dbReference type="EMBL" id="JBBPFD010000071">
    <property type="protein sequence ID" value="KAK7880599.1"/>
    <property type="molecule type" value="Genomic_DNA"/>
</dbReference>
<accession>A0AAW0MQY6</accession>
<feature type="region of interest" description="Disordered" evidence="1">
    <location>
        <begin position="1"/>
        <end position="21"/>
    </location>
</feature>
<proteinExistence type="predicted"/>
<name>A0AAW0MQY6_9GOBI</name>
<dbReference type="AlphaFoldDB" id="A0AAW0MQY6"/>
<protein>
    <submittedName>
        <fullName evidence="2">Uncharacterized protein</fullName>
    </submittedName>
</protein>
<reference evidence="3" key="1">
    <citation type="submission" date="2024-04" db="EMBL/GenBank/DDBJ databases">
        <title>Salinicola lusitanus LLJ914,a marine bacterium isolated from the Okinawa Trough.</title>
        <authorList>
            <person name="Li J."/>
        </authorList>
    </citation>
    <scope>NUCLEOTIDE SEQUENCE [LARGE SCALE GENOMIC DNA]</scope>
</reference>
<dbReference type="Proteomes" id="UP001460270">
    <property type="component" value="Unassembled WGS sequence"/>
</dbReference>
<evidence type="ECO:0000256" key="1">
    <source>
        <dbReference type="SAM" id="MobiDB-lite"/>
    </source>
</evidence>
<comment type="caution">
    <text evidence="2">The sequence shown here is derived from an EMBL/GenBank/DDBJ whole genome shotgun (WGS) entry which is preliminary data.</text>
</comment>
<organism evidence="2 3">
    <name type="scientific">Mugilogobius chulae</name>
    <name type="common">yellowstripe goby</name>
    <dbReference type="NCBI Taxonomy" id="88201"/>
    <lineage>
        <taxon>Eukaryota</taxon>
        <taxon>Metazoa</taxon>
        <taxon>Chordata</taxon>
        <taxon>Craniata</taxon>
        <taxon>Vertebrata</taxon>
        <taxon>Euteleostomi</taxon>
        <taxon>Actinopterygii</taxon>
        <taxon>Neopterygii</taxon>
        <taxon>Teleostei</taxon>
        <taxon>Neoteleostei</taxon>
        <taxon>Acanthomorphata</taxon>
        <taxon>Gobiaria</taxon>
        <taxon>Gobiiformes</taxon>
        <taxon>Gobioidei</taxon>
        <taxon>Gobiidae</taxon>
        <taxon>Gobionellinae</taxon>
        <taxon>Mugilogobius</taxon>
    </lineage>
</organism>
<evidence type="ECO:0000313" key="2">
    <source>
        <dbReference type="EMBL" id="KAK7880599.1"/>
    </source>
</evidence>
<feature type="compositionally biased region" description="Low complexity" evidence="1">
    <location>
        <begin position="7"/>
        <end position="16"/>
    </location>
</feature>
<evidence type="ECO:0000313" key="3">
    <source>
        <dbReference type="Proteomes" id="UP001460270"/>
    </source>
</evidence>
<sequence length="187" mass="20127">MLARELSPAAGGAASSSERRDAMSSFWGTMRREGGAGVLLGESAARTGDTAFPSDISGSGPRCSGDSGLMKTRRCSRFSLGSERQAGQSYAVCRRKEGRKQTSCRSSGRRGSHICRTHGARHRRVTVFELHVSASWSNPTTEREMWADLGRGSGRSSHICTNCTDMYVGHTGPRSPRPFGKSPDSPD</sequence>
<gene>
    <name evidence="2" type="ORF">WMY93_032764</name>
</gene>